<dbReference type="EMBL" id="CAADFT010000168">
    <property type="protein sequence ID" value="VFK49264.1"/>
    <property type="molecule type" value="Genomic_DNA"/>
</dbReference>
<evidence type="ECO:0000313" key="1">
    <source>
        <dbReference type="EMBL" id="VFK49264.1"/>
    </source>
</evidence>
<dbReference type="EMBL" id="CAADFS010000142">
    <property type="protein sequence ID" value="VFK51824.1"/>
    <property type="molecule type" value="Genomic_DNA"/>
</dbReference>
<protein>
    <submittedName>
        <fullName evidence="2">Uncharacterized protein</fullName>
    </submittedName>
</protein>
<sequence length="76" mass="8535">MVSYPLDQGKSRKGKTLRRITPLIGFLVYINGTYHHANDNLEWLKIFLYAKQQCSVGLGKLPNSGPTRPKSPFGCL</sequence>
<reference evidence="2" key="1">
    <citation type="submission" date="2019-02" db="EMBL/GenBank/DDBJ databases">
        <authorList>
            <person name="Gruber-Vodicka R. H."/>
            <person name="Seah K. B. B."/>
        </authorList>
    </citation>
    <scope>NUCLEOTIDE SEQUENCE</scope>
    <source>
        <strain evidence="2">BECK_BZ123</strain>
        <strain evidence="1">BECK_BZ125</strain>
    </source>
</reference>
<gene>
    <name evidence="2" type="ORF">BECKTC1821D_GA0114238_11427</name>
    <name evidence="1" type="ORF">BECKTC1821E_GA0114239_11683</name>
</gene>
<organism evidence="2">
    <name type="scientific">Candidatus Kentrum sp. TC</name>
    <dbReference type="NCBI Taxonomy" id="2126339"/>
    <lineage>
        <taxon>Bacteria</taxon>
        <taxon>Pseudomonadati</taxon>
        <taxon>Pseudomonadota</taxon>
        <taxon>Gammaproteobacteria</taxon>
        <taxon>Candidatus Kentrum</taxon>
    </lineage>
</organism>
<accession>A0A450ZDH0</accession>
<dbReference type="AlphaFoldDB" id="A0A450ZDH0"/>
<proteinExistence type="predicted"/>
<name>A0A450ZDH0_9GAMM</name>
<evidence type="ECO:0000313" key="2">
    <source>
        <dbReference type="EMBL" id="VFK51824.1"/>
    </source>
</evidence>